<name>A0A6J5KRY5_9CAUD</name>
<dbReference type="EMBL" id="LR796167">
    <property type="protein sequence ID" value="CAB4122999.1"/>
    <property type="molecule type" value="Genomic_DNA"/>
</dbReference>
<evidence type="ECO:0000313" key="1">
    <source>
        <dbReference type="EMBL" id="CAB4122999.1"/>
    </source>
</evidence>
<protein>
    <submittedName>
        <fullName evidence="1">Uncharacterized protein</fullName>
    </submittedName>
</protein>
<reference evidence="1" key="1">
    <citation type="submission" date="2020-04" db="EMBL/GenBank/DDBJ databases">
        <authorList>
            <person name="Chiriac C."/>
            <person name="Salcher M."/>
            <person name="Ghai R."/>
            <person name="Kavagutti S V."/>
        </authorList>
    </citation>
    <scope>NUCLEOTIDE SEQUENCE</scope>
</reference>
<gene>
    <name evidence="1" type="ORF">UFOVP29_158</name>
</gene>
<proteinExistence type="predicted"/>
<organism evidence="1">
    <name type="scientific">uncultured Caudovirales phage</name>
    <dbReference type="NCBI Taxonomy" id="2100421"/>
    <lineage>
        <taxon>Viruses</taxon>
        <taxon>Duplodnaviria</taxon>
        <taxon>Heunggongvirae</taxon>
        <taxon>Uroviricota</taxon>
        <taxon>Caudoviricetes</taxon>
        <taxon>Peduoviridae</taxon>
        <taxon>Maltschvirus</taxon>
        <taxon>Maltschvirus maltsch</taxon>
    </lineage>
</organism>
<sequence>MKLPSICGLVRKSMKINGKTVTARNGRLRFMKHSLSTDEIMQRLISVAETWRKDGILYKDIQIEGTCAIVQFQHNLVRGGYLTTLYLDRGELMVGC</sequence>
<accession>A0A6J5KRY5</accession>